<reference evidence="2 3" key="1">
    <citation type="submission" date="2021-04" db="EMBL/GenBank/DDBJ databases">
        <authorList>
            <person name="De Guttry C."/>
            <person name="Zahm M."/>
            <person name="Klopp C."/>
            <person name="Cabau C."/>
            <person name="Louis A."/>
            <person name="Berthelot C."/>
            <person name="Parey E."/>
            <person name="Roest Crollius H."/>
            <person name="Montfort J."/>
            <person name="Robinson-Rechavi M."/>
            <person name="Bucao C."/>
            <person name="Bouchez O."/>
            <person name="Gislard M."/>
            <person name="Lluch J."/>
            <person name="Milhes M."/>
            <person name="Lampietro C."/>
            <person name="Lopez Roques C."/>
            <person name="Donnadieu C."/>
            <person name="Braasch I."/>
            <person name="Desvignes T."/>
            <person name="Postlethwait J."/>
            <person name="Bobe J."/>
            <person name="Wedekind C."/>
            <person name="Guiguen Y."/>
        </authorList>
    </citation>
    <scope>NUCLEOTIDE SEQUENCE [LARGE SCALE GENOMIC DNA]</scope>
    <source>
        <strain evidence="2">Cs_M1</strain>
        <tissue evidence="2">Blood</tissue>
    </source>
</reference>
<keyword evidence="1" id="KW-0472">Membrane</keyword>
<evidence type="ECO:0000313" key="3">
    <source>
        <dbReference type="Proteomes" id="UP001356427"/>
    </source>
</evidence>
<evidence type="ECO:0000256" key="1">
    <source>
        <dbReference type="SAM" id="Phobius"/>
    </source>
</evidence>
<keyword evidence="1" id="KW-0812">Transmembrane</keyword>
<proteinExistence type="predicted"/>
<evidence type="ECO:0000313" key="2">
    <source>
        <dbReference type="EMBL" id="KAK6323191.1"/>
    </source>
</evidence>
<dbReference type="AlphaFoldDB" id="A0AAN8NA91"/>
<organism evidence="2 3">
    <name type="scientific">Coregonus suidteri</name>
    <dbReference type="NCBI Taxonomy" id="861788"/>
    <lineage>
        <taxon>Eukaryota</taxon>
        <taxon>Metazoa</taxon>
        <taxon>Chordata</taxon>
        <taxon>Craniata</taxon>
        <taxon>Vertebrata</taxon>
        <taxon>Euteleostomi</taxon>
        <taxon>Actinopterygii</taxon>
        <taxon>Neopterygii</taxon>
        <taxon>Teleostei</taxon>
        <taxon>Protacanthopterygii</taxon>
        <taxon>Salmoniformes</taxon>
        <taxon>Salmonidae</taxon>
        <taxon>Coregoninae</taxon>
        <taxon>Coregonus</taxon>
    </lineage>
</organism>
<protein>
    <submittedName>
        <fullName evidence="2">Uncharacterized protein</fullName>
    </submittedName>
</protein>
<dbReference type="Proteomes" id="UP001356427">
    <property type="component" value="Unassembled WGS sequence"/>
</dbReference>
<name>A0AAN8NA91_9TELE</name>
<dbReference type="EMBL" id="JAGTTL010000004">
    <property type="protein sequence ID" value="KAK6323191.1"/>
    <property type="molecule type" value="Genomic_DNA"/>
</dbReference>
<accession>A0AAN8NA91</accession>
<keyword evidence="1" id="KW-1133">Transmembrane helix</keyword>
<sequence>MEPWPSQQLPLASLHSTASHRVLYFLWLYCLILLASLLPLLHVTTPVRLSFVHSPRLNYYLPLGTPALSYMRACFSAHTIITSPPLKNPRWQTMFVSLTVSSSSPSHLFTFC</sequence>
<keyword evidence="3" id="KW-1185">Reference proteome</keyword>
<comment type="caution">
    <text evidence="2">The sequence shown here is derived from an EMBL/GenBank/DDBJ whole genome shotgun (WGS) entry which is preliminary data.</text>
</comment>
<feature type="transmembrane region" description="Helical" evidence="1">
    <location>
        <begin position="22"/>
        <end position="41"/>
    </location>
</feature>
<gene>
    <name evidence="2" type="ORF">J4Q44_G00055300</name>
</gene>